<evidence type="ECO:0000256" key="3">
    <source>
        <dbReference type="ARBA" id="ARBA00022741"/>
    </source>
</evidence>
<keyword evidence="4 6" id="KW-0067">ATP-binding</keyword>
<name>A0ABW4W194_9BACI</name>
<evidence type="ECO:0000256" key="1">
    <source>
        <dbReference type="ARBA" id="ARBA00005417"/>
    </source>
</evidence>
<sequence>MIQFQNVSKIYNGNVQALRDVTFDVEDGEVVILLGPSGCGKTTLLRMVNQLESITSGDIILNDQKVQEMNQINMRRNIGYVIQSNGLFPNMTIEKNVMIVPDLLGWDRRKQQDRFNYLMELIGLNPDEYRKRYPHELSGGQQQRIGVARALAADPPVMLMDEPFGALDPIMRIRLQEEFLQIQKEVKKTILFVSHDIDEAVKMGDKIALLRDGQIMQYDRPSEILNHPKNEFVNEFVGRDRVLKSMSLYSIKELANALALEGISQSSEAKTIQEETSLRIAISMLLNQEAEQLIVIDKENNQKGSITLSLIDKFLQLEVRGTTVS</sequence>
<evidence type="ECO:0000259" key="5">
    <source>
        <dbReference type="PROSITE" id="PS50893"/>
    </source>
</evidence>
<dbReference type="InterPro" id="IPR046342">
    <property type="entry name" value="CBS_dom_sf"/>
</dbReference>
<evidence type="ECO:0000313" key="6">
    <source>
        <dbReference type="EMBL" id="MFD2044836.1"/>
    </source>
</evidence>
<dbReference type="PROSITE" id="PS50893">
    <property type="entry name" value="ABC_TRANSPORTER_2"/>
    <property type="match status" value="1"/>
</dbReference>
<comment type="caution">
    <text evidence="6">The sequence shown here is derived from an EMBL/GenBank/DDBJ whole genome shotgun (WGS) entry which is preliminary data.</text>
</comment>
<dbReference type="PANTHER" id="PTHR43117">
    <property type="entry name" value="OSMOPROTECTANT IMPORT ATP-BINDING PROTEIN OSMV"/>
    <property type="match status" value="1"/>
</dbReference>
<comment type="similarity">
    <text evidence="1">Belongs to the ABC transporter superfamily.</text>
</comment>
<dbReference type="RefSeq" id="WP_377557430.1">
    <property type="nucleotide sequence ID" value="NZ_JBHUHQ010000016.1"/>
</dbReference>
<dbReference type="Proteomes" id="UP001597383">
    <property type="component" value="Unassembled WGS sequence"/>
</dbReference>
<protein>
    <submittedName>
        <fullName evidence="6">ABC transporter ATP-binding protein</fullName>
    </submittedName>
</protein>
<dbReference type="GO" id="GO:0005524">
    <property type="term" value="F:ATP binding"/>
    <property type="evidence" value="ECO:0007669"/>
    <property type="project" value="UniProtKB-KW"/>
</dbReference>
<reference evidence="7" key="1">
    <citation type="journal article" date="2019" name="Int. J. Syst. Evol. Microbiol.">
        <title>The Global Catalogue of Microorganisms (GCM) 10K type strain sequencing project: providing services to taxonomists for standard genome sequencing and annotation.</title>
        <authorList>
            <consortium name="The Broad Institute Genomics Platform"/>
            <consortium name="The Broad Institute Genome Sequencing Center for Infectious Disease"/>
            <person name="Wu L."/>
            <person name="Ma J."/>
        </authorList>
    </citation>
    <scope>NUCLEOTIDE SEQUENCE [LARGE SCALE GENOMIC DNA]</scope>
    <source>
        <strain evidence="7">R28</strain>
    </source>
</reference>
<dbReference type="PROSITE" id="PS00211">
    <property type="entry name" value="ABC_TRANSPORTER_1"/>
    <property type="match status" value="1"/>
</dbReference>
<dbReference type="EMBL" id="JBHUHQ010000016">
    <property type="protein sequence ID" value="MFD2044836.1"/>
    <property type="molecule type" value="Genomic_DNA"/>
</dbReference>
<evidence type="ECO:0000256" key="2">
    <source>
        <dbReference type="ARBA" id="ARBA00022448"/>
    </source>
</evidence>
<dbReference type="InterPro" id="IPR003593">
    <property type="entry name" value="AAA+_ATPase"/>
</dbReference>
<accession>A0ABW4W194</accession>
<keyword evidence="2" id="KW-0813">Transport</keyword>
<gene>
    <name evidence="6" type="ORF">ACFSJF_11200</name>
</gene>
<keyword evidence="7" id="KW-1185">Reference proteome</keyword>
<dbReference type="InterPro" id="IPR017871">
    <property type="entry name" value="ABC_transporter-like_CS"/>
</dbReference>
<dbReference type="Pfam" id="PF00005">
    <property type="entry name" value="ABC_tran"/>
    <property type="match status" value="1"/>
</dbReference>
<evidence type="ECO:0000313" key="7">
    <source>
        <dbReference type="Proteomes" id="UP001597383"/>
    </source>
</evidence>
<keyword evidence="3" id="KW-0547">Nucleotide-binding</keyword>
<feature type="domain" description="ABC transporter" evidence="5">
    <location>
        <begin position="2"/>
        <end position="237"/>
    </location>
</feature>
<dbReference type="InterPro" id="IPR003439">
    <property type="entry name" value="ABC_transporter-like_ATP-bd"/>
</dbReference>
<dbReference type="InterPro" id="IPR027417">
    <property type="entry name" value="P-loop_NTPase"/>
</dbReference>
<dbReference type="PANTHER" id="PTHR43117:SF4">
    <property type="entry name" value="OSMOPROTECTANT IMPORT ATP-BINDING PROTEIN OSMV"/>
    <property type="match status" value="1"/>
</dbReference>
<evidence type="ECO:0000256" key="4">
    <source>
        <dbReference type="ARBA" id="ARBA00022840"/>
    </source>
</evidence>
<dbReference type="SMART" id="SM00382">
    <property type="entry name" value="AAA"/>
    <property type="match status" value="1"/>
</dbReference>
<dbReference type="Gene3D" id="3.40.50.300">
    <property type="entry name" value="P-loop containing nucleotide triphosphate hydrolases"/>
    <property type="match status" value="1"/>
</dbReference>
<dbReference type="SUPFAM" id="SSF52540">
    <property type="entry name" value="P-loop containing nucleoside triphosphate hydrolases"/>
    <property type="match status" value="1"/>
</dbReference>
<proteinExistence type="inferred from homology"/>
<dbReference type="SUPFAM" id="SSF54631">
    <property type="entry name" value="CBS-domain pair"/>
    <property type="match status" value="1"/>
</dbReference>
<organism evidence="6 7">
    <name type="scientific">Ornithinibacillus salinisoli</name>
    <dbReference type="NCBI Taxonomy" id="1848459"/>
    <lineage>
        <taxon>Bacteria</taxon>
        <taxon>Bacillati</taxon>
        <taxon>Bacillota</taxon>
        <taxon>Bacilli</taxon>
        <taxon>Bacillales</taxon>
        <taxon>Bacillaceae</taxon>
        <taxon>Ornithinibacillus</taxon>
    </lineage>
</organism>